<evidence type="ECO:0000313" key="1">
    <source>
        <dbReference type="EMBL" id="CAK5025716.1"/>
    </source>
</evidence>
<keyword evidence="2" id="KW-1185">Reference proteome</keyword>
<proteinExistence type="predicted"/>
<reference evidence="1" key="1">
    <citation type="submission" date="2023-11" db="EMBL/GenBank/DDBJ databases">
        <authorList>
            <person name="Poullet M."/>
        </authorList>
    </citation>
    <scope>NUCLEOTIDE SEQUENCE</scope>
    <source>
        <strain evidence="1">E1834</strain>
    </source>
</reference>
<gene>
    <name evidence="1" type="ORF">MENTE1834_LOCUS5867</name>
</gene>
<organism evidence="1 2">
    <name type="scientific">Meloidogyne enterolobii</name>
    <name type="common">Root-knot nematode worm</name>
    <name type="synonym">Meloidogyne mayaguensis</name>
    <dbReference type="NCBI Taxonomy" id="390850"/>
    <lineage>
        <taxon>Eukaryota</taxon>
        <taxon>Metazoa</taxon>
        <taxon>Ecdysozoa</taxon>
        <taxon>Nematoda</taxon>
        <taxon>Chromadorea</taxon>
        <taxon>Rhabditida</taxon>
        <taxon>Tylenchina</taxon>
        <taxon>Tylenchomorpha</taxon>
        <taxon>Tylenchoidea</taxon>
        <taxon>Meloidogynidae</taxon>
        <taxon>Meloidogyninae</taxon>
        <taxon>Meloidogyne</taxon>
    </lineage>
</organism>
<protein>
    <submittedName>
        <fullName evidence="1">Uncharacterized protein</fullName>
    </submittedName>
</protein>
<name>A0ACB0XZX2_MELEN</name>
<comment type="caution">
    <text evidence="1">The sequence shown here is derived from an EMBL/GenBank/DDBJ whole genome shotgun (WGS) entry which is preliminary data.</text>
</comment>
<dbReference type="Proteomes" id="UP001497535">
    <property type="component" value="Unassembled WGS sequence"/>
</dbReference>
<accession>A0ACB0XZX2</accession>
<sequence length="84" mass="9720">MVVAAQNVFHDAHVTGCYFRFAQTLFKKWTEYNLGVIYGNEKSQAGNIARMTFRFFNFLNLMWGNLSGFFLFLFGDLSTRCSLV</sequence>
<dbReference type="EMBL" id="CAVMJV010000004">
    <property type="protein sequence ID" value="CAK5025716.1"/>
    <property type="molecule type" value="Genomic_DNA"/>
</dbReference>
<evidence type="ECO:0000313" key="2">
    <source>
        <dbReference type="Proteomes" id="UP001497535"/>
    </source>
</evidence>